<evidence type="ECO:0000313" key="2">
    <source>
        <dbReference type="EMBL" id="KAK5599556.1"/>
    </source>
</evidence>
<name>A0AAV9QSD4_9TELE</name>
<proteinExistence type="predicted"/>
<feature type="compositionally biased region" description="Basic and acidic residues" evidence="1">
    <location>
        <begin position="71"/>
        <end position="81"/>
    </location>
</feature>
<feature type="region of interest" description="Disordered" evidence="1">
    <location>
        <begin position="66"/>
        <end position="110"/>
    </location>
</feature>
<dbReference type="Proteomes" id="UP001311232">
    <property type="component" value="Unassembled WGS sequence"/>
</dbReference>
<organism evidence="2 3">
    <name type="scientific">Crenichthys baileyi</name>
    <name type="common">White River springfish</name>
    <dbReference type="NCBI Taxonomy" id="28760"/>
    <lineage>
        <taxon>Eukaryota</taxon>
        <taxon>Metazoa</taxon>
        <taxon>Chordata</taxon>
        <taxon>Craniata</taxon>
        <taxon>Vertebrata</taxon>
        <taxon>Euteleostomi</taxon>
        <taxon>Actinopterygii</taxon>
        <taxon>Neopterygii</taxon>
        <taxon>Teleostei</taxon>
        <taxon>Neoteleostei</taxon>
        <taxon>Acanthomorphata</taxon>
        <taxon>Ovalentaria</taxon>
        <taxon>Atherinomorphae</taxon>
        <taxon>Cyprinodontiformes</taxon>
        <taxon>Goodeidae</taxon>
        <taxon>Crenichthys</taxon>
    </lineage>
</organism>
<dbReference type="EMBL" id="JAHHUM010002930">
    <property type="protein sequence ID" value="KAK5599556.1"/>
    <property type="molecule type" value="Genomic_DNA"/>
</dbReference>
<reference evidence="2 3" key="1">
    <citation type="submission" date="2021-06" db="EMBL/GenBank/DDBJ databases">
        <authorList>
            <person name="Palmer J.M."/>
        </authorList>
    </citation>
    <scope>NUCLEOTIDE SEQUENCE [LARGE SCALE GENOMIC DNA]</scope>
    <source>
        <strain evidence="2 3">MEX-2019</strain>
        <tissue evidence="2">Muscle</tissue>
    </source>
</reference>
<evidence type="ECO:0000313" key="3">
    <source>
        <dbReference type="Proteomes" id="UP001311232"/>
    </source>
</evidence>
<keyword evidence="3" id="KW-1185">Reference proteome</keyword>
<accession>A0AAV9QSD4</accession>
<sequence length="132" mass="14523">MSHETHSWDSCVGFLPCSAAGSPSEGKIPFSQWSSILHEPIPRRHRSACPPDSQAEAQAQARLLTDLRGAVAEEERREGGRKGGQRWRIEEEEGRVSPGRQEEVVEKEGERGGVGNYGFVCVCVCAWESVCV</sequence>
<protein>
    <submittedName>
        <fullName evidence="2">Uncharacterized protein</fullName>
    </submittedName>
</protein>
<dbReference type="AlphaFoldDB" id="A0AAV9QSD4"/>
<comment type="caution">
    <text evidence="2">The sequence shown here is derived from an EMBL/GenBank/DDBJ whole genome shotgun (WGS) entry which is preliminary data.</text>
</comment>
<feature type="compositionally biased region" description="Basic and acidic residues" evidence="1">
    <location>
        <begin position="100"/>
        <end position="110"/>
    </location>
</feature>
<gene>
    <name evidence="2" type="ORF">CRENBAI_019523</name>
</gene>
<evidence type="ECO:0000256" key="1">
    <source>
        <dbReference type="SAM" id="MobiDB-lite"/>
    </source>
</evidence>